<dbReference type="Gene3D" id="2.130.10.10">
    <property type="entry name" value="YVTN repeat-like/Quinoprotein amine dehydrogenase"/>
    <property type="match status" value="2"/>
</dbReference>
<reference evidence="3" key="1">
    <citation type="journal article" date="2019" name="Int. J. Syst. Evol. Microbiol.">
        <title>The Global Catalogue of Microorganisms (GCM) 10K type strain sequencing project: providing services to taxonomists for standard genome sequencing and annotation.</title>
        <authorList>
            <consortium name="The Broad Institute Genomics Platform"/>
            <consortium name="The Broad Institute Genome Sequencing Center for Infectious Disease"/>
            <person name="Wu L."/>
            <person name="Ma J."/>
        </authorList>
    </citation>
    <scope>NUCLEOTIDE SEQUENCE [LARGE SCALE GENOMIC DNA]</scope>
    <source>
        <strain evidence="3">JCM 18303</strain>
    </source>
</reference>
<dbReference type="PANTHER" id="PTHR47197">
    <property type="entry name" value="PROTEIN NIRF"/>
    <property type="match status" value="1"/>
</dbReference>
<keyword evidence="3" id="KW-1185">Reference proteome</keyword>
<dbReference type="Proteomes" id="UP001428817">
    <property type="component" value="Unassembled WGS sequence"/>
</dbReference>
<gene>
    <name evidence="2" type="ORF">GCM10023321_03800</name>
</gene>
<accession>A0ABP9PF98</accession>
<organism evidence="2 3">
    <name type="scientific">Pseudonocardia eucalypti</name>
    <dbReference type="NCBI Taxonomy" id="648755"/>
    <lineage>
        <taxon>Bacteria</taxon>
        <taxon>Bacillati</taxon>
        <taxon>Actinomycetota</taxon>
        <taxon>Actinomycetes</taxon>
        <taxon>Pseudonocardiales</taxon>
        <taxon>Pseudonocardiaceae</taxon>
        <taxon>Pseudonocardia</taxon>
    </lineage>
</organism>
<dbReference type="InterPro" id="IPR011048">
    <property type="entry name" value="Haem_d1_sf"/>
</dbReference>
<keyword evidence="1" id="KW-0732">Signal</keyword>
<dbReference type="RefSeq" id="WP_185058645.1">
    <property type="nucleotide sequence ID" value="NZ_BAABJP010000001.1"/>
</dbReference>
<dbReference type="PROSITE" id="PS51257">
    <property type="entry name" value="PROKAR_LIPOPROTEIN"/>
    <property type="match status" value="1"/>
</dbReference>
<name>A0ABP9PF98_9PSEU</name>
<evidence type="ECO:0000313" key="3">
    <source>
        <dbReference type="Proteomes" id="UP001428817"/>
    </source>
</evidence>
<dbReference type="EMBL" id="BAABJP010000001">
    <property type="protein sequence ID" value="GAA5145624.1"/>
    <property type="molecule type" value="Genomic_DNA"/>
</dbReference>
<evidence type="ECO:0008006" key="4">
    <source>
        <dbReference type="Google" id="ProtNLM"/>
    </source>
</evidence>
<protein>
    <recommendedName>
        <fullName evidence="4">YncE family protein</fullName>
    </recommendedName>
</protein>
<feature type="chain" id="PRO_5047167448" description="YncE family protein" evidence="1">
    <location>
        <begin position="30"/>
        <end position="329"/>
    </location>
</feature>
<dbReference type="InterPro" id="IPR051200">
    <property type="entry name" value="Host-pathogen_enzymatic-act"/>
</dbReference>
<dbReference type="PANTHER" id="PTHR47197:SF3">
    <property type="entry name" value="DIHYDRO-HEME D1 DEHYDROGENASE"/>
    <property type="match status" value="1"/>
</dbReference>
<sequence>MMHRSRRAALGLLSLLLMLALGGCGPARSLPAAVQLQVGKISVGAKVAVSADGARAYLTVEDGIEVIDTATKAVLGVLRGSGYSYSKLAMSSDGRWLYAGTSGGVVPIELTTHLTRDAMPGATGLLAVSPDGARVVSTVVKSVRVRDAADGAELANVPLDADVEGDSTLEVSPDGRRVYLVTNYESGRVLTVDLDGRAVSEIKIPTESAISSRPNNLRLSPDGKRLYVQAWRLHVVDTATKEVVDSYSTGTSTSQLVMSPNGRYLFAISGLEGEIKVIDASDGDIVGTGWVVADSKQVYPGHAAISPDGRRLYVPTRESLAVIDTSQFS</sequence>
<feature type="signal peptide" evidence="1">
    <location>
        <begin position="1"/>
        <end position="29"/>
    </location>
</feature>
<evidence type="ECO:0000313" key="2">
    <source>
        <dbReference type="EMBL" id="GAA5145624.1"/>
    </source>
</evidence>
<dbReference type="SUPFAM" id="SSF51004">
    <property type="entry name" value="C-terminal (heme d1) domain of cytochrome cd1-nitrite reductase"/>
    <property type="match status" value="1"/>
</dbReference>
<comment type="caution">
    <text evidence="2">The sequence shown here is derived from an EMBL/GenBank/DDBJ whole genome shotgun (WGS) entry which is preliminary data.</text>
</comment>
<proteinExistence type="predicted"/>
<dbReference type="InterPro" id="IPR015943">
    <property type="entry name" value="WD40/YVTN_repeat-like_dom_sf"/>
</dbReference>
<evidence type="ECO:0000256" key="1">
    <source>
        <dbReference type="SAM" id="SignalP"/>
    </source>
</evidence>